<dbReference type="InterPro" id="IPR008271">
    <property type="entry name" value="Ser/Thr_kinase_AS"/>
</dbReference>
<evidence type="ECO:0000256" key="3">
    <source>
        <dbReference type="ARBA" id="ARBA00022679"/>
    </source>
</evidence>
<dbReference type="Gene3D" id="1.10.510.10">
    <property type="entry name" value="Transferase(Phosphotransferase) domain 1"/>
    <property type="match status" value="1"/>
</dbReference>
<keyword evidence="4 7" id="KW-0547">Nucleotide-binding</keyword>
<evidence type="ECO:0000256" key="8">
    <source>
        <dbReference type="RuleBase" id="RU000304"/>
    </source>
</evidence>
<dbReference type="AlphaFoldDB" id="A0A7J6N027"/>
<dbReference type="SMART" id="SM00220">
    <property type="entry name" value="S_TKc"/>
    <property type="match status" value="1"/>
</dbReference>
<dbReference type="OrthoDB" id="40902at2759"/>
<comment type="caution">
    <text evidence="11">The sequence shown here is derived from an EMBL/GenBank/DDBJ whole genome shotgun (WGS) entry which is preliminary data.</text>
</comment>
<protein>
    <recommendedName>
        <fullName evidence="10">Protein kinase domain-containing protein</fullName>
    </recommendedName>
</protein>
<dbReference type="InterPro" id="IPR000719">
    <property type="entry name" value="Prot_kinase_dom"/>
</dbReference>
<dbReference type="PANTHER" id="PTHR24349">
    <property type="entry name" value="SERINE/THREONINE-PROTEIN KINASE"/>
    <property type="match status" value="1"/>
</dbReference>
<dbReference type="PROSITE" id="PS00108">
    <property type="entry name" value="PROTEIN_KINASE_ST"/>
    <property type="match status" value="1"/>
</dbReference>
<gene>
    <name evidence="11" type="ORF">FOL47_002785</name>
</gene>
<evidence type="ECO:0000256" key="7">
    <source>
        <dbReference type="PROSITE-ProRule" id="PRU10141"/>
    </source>
</evidence>
<organism evidence="11 12">
    <name type="scientific">Perkinsus chesapeaki</name>
    <name type="common">Clam parasite</name>
    <name type="synonym">Perkinsus andrewsi</name>
    <dbReference type="NCBI Taxonomy" id="330153"/>
    <lineage>
        <taxon>Eukaryota</taxon>
        <taxon>Sar</taxon>
        <taxon>Alveolata</taxon>
        <taxon>Perkinsozoa</taxon>
        <taxon>Perkinsea</taxon>
        <taxon>Perkinsida</taxon>
        <taxon>Perkinsidae</taxon>
        <taxon>Perkinsus</taxon>
    </lineage>
</organism>
<keyword evidence="5" id="KW-0418">Kinase</keyword>
<evidence type="ECO:0000256" key="5">
    <source>
        <dbReference type="ARBA" id="ARBA00022777"/>
    </source>
</evidence>
<feature type="region of interest" description="Disordered" evidence="9">
    <location>
        <begin position="333"/>
        <end position="353"/>
    </location>
</feature>
<dbReference type="Pfam" id="PF00069">
    <property type="entry name" value="Pkinase"/>
    <property type="match status" value="1"/>
</dbReference>
<feature type="binding site" evidence="7">
    <location>
        <position position="96"/>
    </location>
    <ligand>
        <name>ATP</name>
        <dbReference type="ChEBI" id="CHEBI:30616"/>
    </ligand>
</feature>
<dbReference type="SUPFAM" id="SSF56112">
    <property type="entry name" value="Protein kinase-like (PK-like)"/>
    <property type="match status" value="1"/>
</dbReference>
<accession>A0A7J6N027</accession>
<dbReference type="FunFam" id="1.10.510.10:FF:000571">
    <property type="entry name" value="Maternal embryonic leucine zipper kinase"/>
    <property type="match status" value="1"/>
</dbReference>
<dbReference type="InterPro" id="IPR017441">
    <property type="entry name" value="Protein_kinase_ATP_BS"/>
</dbReference>
<dbReference type="GO" id="GO:0005524">
    <property type="term" value="F:ATP binding"/>
    <property type="evidence" value="ECO:0007669"/>
    <property type="project" value="UniProtKB-UniRule"/>
</dbReference>
<dbReference type="InterPro" id="IPR050205">
    <property type="entry name" value="CDPK_Ser/Thr_kinases"/>
</dbReference>
<sequence>MGKVFSTVHKGHAGLLTCPQHITHAVADLTRELIDADSSIGTVFGRRAVSDLSDFDSKYVLDGQRGTLGKGKFGMVVACCLKSEAEYSDRQLFALKTVEASAEGGEAVERIREEIRILRLVRGHPHVITLRDVDDKSFGLTNTVRLVFDLCSGGDLYERIRQVGNYSVGEGKIVLRNLLGGVAFIHSKGLMHRDLKPENVLLVSRGSNTDIRIADFGLAKRAADFPRRLPHSRSVCGSDFYLAPEIIRQEEYGREIDLWSVGVVAYVVLTGSLPFYNRQLHKLYRQILERDINLDVIAEDFRPLLTVGARDLICRLLQLRSQDRLSAEEAFQHPIGPQELSPDTHSCPQHAGG</sequence>
<dbReference type="EMBL" id="JAAPAO010000018">
    <property type="protein sequence ID" value="KAF4677222.1"/>
    <property type="molecule type" value="Genomic_DNA"/>
</dbReference>
<keyword evidence="3" id="KW-0808">Transferase</keyword>
<evidence type="ECO:0000256" key="4">
    <source>
        <dbReference type="ARBA" id="ARBA00022741"/>
    </source>
</evidence>
<evidence type="ECO:0000256" key="2">
    <source>
        <dbReference type="ARBA" id="ARBA00022527"/>
    </source>
</evidence>
<evidence type="ECO:0000256" key="1">
    <source>
        <dbReference type="ARBA" id="ARBA00011245"/>
    </source>
</evidence>
<name>A0A7J6N027_PERCH</name>
<evidence type="ECO:0000313" key="12">
    <source>
        <dbReference type="Proteomes" id="UP000591131"/>
    </source>
</evidence>
<dbReference type="InterPro" id="IPR011009">
    <property type="entry name" value="Kinase-like_dom_sf"/>
</dbReference>
<keyword evidence="12" id="KW-1185">Reference proteome</keyword>
<dbReference type="GO" id="GO:0004674">
    <property type="term" value="F:protein serine/threonine kinase activity"/>
    <property type="evidence" value="ECO:0007669"/>
    <property type="project" value="UniProtKB-KW"/>
</dbReference>
<evidence type="ECO:0000256" key="6">
    <source>
        <dbReference type="ARBA" id="ARBA00022840"/>
    </source>
</evidence>
<comment type="subunit">
    <text evidence="1">Monomer.</text>
</comment>
<keyword evidence="6 7" id="KW-0067">ATP-binding</keyword>
<evidence type="ECO:0000313" key="11">
    <source>
        <dbReference type="EMBL" id="KAF4677222.1"/>
    </source>
</evidence>
<proteinExistence type="inferred from homology"/>
<dbReference type="Proteomes" id="UP000591131">
    <property type="component" value="Unassembled WGS sequence"/>
</dbReference>
<dbReference type="PROSITE" id="PS00107">
    <property type="entry name" value="PROTEIN_KINASE_ATP"/>
    <property type="match status" value="1"/>
</dbReference>
<keyword evidence="2 8" id="KW-0723">Serine/threonine-protein kinase</keyword>
<dbReference type="PROSITE" id="PS50011">
    <property type="entry name" value="PROTEIN_KINASE_DOM"/>
    <property type="match status" value="1"/>
</dbReference>
<comment type="similarity">
    <text evidence="8">Belongs to the protein kinase superfamily.</text>
</comment>
<evidence type="ECO:0000256" key="9">
    <source>
        <dbReference type="SAM" id="MobiDB-lite"/>
    </source>
</evidence>
<reference evidence="11 12" key="1">
    <citation type="submission" date="2020-04" db="EMBL/GenBank/DDBJ databases">
        <title>Perkinsus chesapeaki whole genome sequence.</title>
        <authorList>
            <person name="Bogema D.R."/>
        </authorList>
    </citation>
    <scope>NUCLEOTIDE SEQUENCE [LARGE SCALE GENOMIC DNA]</scope>
    <source>
        <strain evidence="11">ATCC PRA-425</strain>
    </source>
</reference>
<feature type="domain" description="Protein kinase" evidence="10">
    <location>
        <begin position="62"/>
        <end position="336"/>
    </location>
</feature>
<evidence type="ECO:0000259" key="10">
    <source>
        <dbReference type="PROSITE" id="PS50011"/>
    </source>
</evidence>